<evidence type="ECO:0000256" key="10">
    <source>
        <dbReference type="ARBA" id="ARBA00023067"/>
    </source>
</evidence>
<feature type="coiled-coil region" evidence="14">
    <location>
        <begin position="314"/>
        <end position="365"/>
    </location>
</feature>
<dbReference type="SUPFAM" id="SSF75553">
    <property type="entry name" value="Smc hinge domain"/>
    <property type="match status" value="1"/>
</dbReference>
<evidence type="ECO:0000256" key="8">
    <source>
        <dbReference type="ARBA" id="ARBA00022840"/>
    </source>
</evidence>
<keyword evidence="7" id="KW-0498">Mitosis</keyword>
<evidence type="ECO:0000256" key="4">
    <source>
        <dbReference type="ARBA" id="ARBA00022454"/>
    </source>
</evidence>
<dbReference type="InterPro" id="IPR003395">
    <property type="entry name" value="RecF/RecN/SMC_N"/>
</dbReference>
<comment type="caution">
    <text evidence="17">The sequence shown here is derived from an EMBL/GenBank/DDBJ whole genome shotgun (WGS) entry which is preliminary data.</text>
</comment>
<evidence type="ECO:0000256" key="7">
    <source>
        <dbReference type="ARBA" id="ARBA00022776"/>
    </source>
</evidence>
<evidence type="ECO:0000256" key="15">
    <source>
        <dbReference type="SAM" id="MobiDB-lite"/>
    </source>
</evidence>
<dbReference type="Gene3D" id="1.20.1060.20">
    <property type="match status" value="1"/>
</dbReference>
<evidence type="ECO:0000256" key="11">
    <source>
        <dbReference type="ARBA" id="ARBA00023242"/>
    </source>
</evidence>
<dbReference type="PANTHER" id="PTHR43977">
    <property type="entry name" value="STRUCTURAL MAINTENANCE OF CHROMOSOMES PROTEIN 3"/>
    <property type="match status" value="1"/>
</dbReference>
<dbReference type="CDD" id="cd03273">
    <property type="entry name" value="ABC_SMC2_euk"/>
    <property type="match status" value="1"/>
</dbReference>
<dbReference type="InterPro" id="IPR027120">
    <property type="entry name" value="Smc2_ABC"/>
</dbReference>
<evidence type="ECO:0000256" key="1">
    <source>
        <dbReference type="ARBA" id="ARBA00004123"/>
    </source>
</evidence>
<evidence type="ECO:0000259" key="16">
    <source>
        <dbReference type="SMART" id="SM00968"/>
    </source>
</evidence>
<feature type="coiled-coil region" evidence="14">
    <location>
        <begin position="171"/>
        <end position="198"/>
    </location>
</feature>
<evidence type="ECO:0000256" key="12">
    <source>
        <dbReference type="ARBA" id="ARBA00023306"/>
    </source>
</evidence>
<feature type="coiled-coil region" evidence="14">
    <location>
        <begin position="402"/>
        <end position="502"/>
    </location>
</feature>
<accession>A0ABP0F8Q5</accession>
<sequence length="1193" mass="134981">MHIKGITIDGFKSYAQRTEINGFDVQFNAITGLNGSGKSNILDAICFLLGITNLSQVRATNLQDLVYKNGQAGINKATVSITFDNSNKEQSPIGMEAHNEITITRQIVIGGRNKYLINGVNAQNVRVSDLFRSVGLNVNNPHFLIMQGRVTKVMNMKPPEILSMIEEATGTSMYESKKESAQRMIEKKENKLTHINRTLNEEITPTLQKLRDERSSYLEYQKIQREVERFSRLRIAHQFLVADQIASSASDEIEKMNEKKAKIENEQDELQVRYEVMGKEIAELENSLDNEAGNKLKDLENVLGDKEKVDAKAHANLRNQKEIINEQNKALKNLEKNKAECQTTVAANKQKCIKTEEECKVAEQESTKHTNEFSSAQKHFEAVTAGLANADNGQESSWNAQLLQAKKDISQLQTDKKQSEMKLKHIKNELKSKQSELKKTDATYKVDEDVLKKAQGVHSELLAELQKLNYEEGLKEELNKRKRDLANKIAHLRKEVQNVYNKFPSLQFHYKDPEKNWDRNRIKGMVAELLDIEDPKYATALEIVAGRRLYNVVVDNHVTGSMLLKQGQLRRRVTIIPLNKVAARSLTTEKINHAKALVGKDNAHLALSLVSGGKEISKALEYVFGTTIVCNNMDCAKKVAFDPKIKARTVTLAGELFDPSGTLSGGSRPRNNSVLAELKKTKSCKEELTQAEMDLRKLEVKLSNESNKAERYRELRNQVDLKEREIKMLQQRLAACTHGQILEQINSLETTKASCEETLSTFQEKMANYQTQVKELERKLADAPAERERELKKAQTEMNKAGKQAEKSNQAAEAKREELNTLKMEIDELEEEFKQYENQITNADEKIKHAKEVFETLNETAKVSSESVKSAKKDLQKQRDYVQSANRDIKRRVKERALILGEVGSCQKRLEHQESAITKHIRDSKDATNKVAAMLEEYEWIENEKSLFGKSGSPYDFQANPPKEVSRRLEKLEETLEKLKNSVNMRAMSLLGKAEEKYNELIKKKKIVENDKAKIQKTIEELDQMKNEAVTKAYAQVNKNFGTIFSTLLPGATAKLAPTEGSNVLAGLEFQVGFGDVWKTNLNELSGGQRSLVALSLILAMLLLKPAPIYILDEVDAALDLSHTQNIGGMLREHFKHSQFIVVSLKDGMFNNANVLFRTRFLDGVSTVSRYTQSSSNKTSSNTLQLDNKQKKK</sequence>
<keyword evidence="9 14" id="KW-0175">Coiled coil</keyword>
<organism evidence="17 18">
    <name type="scientific">Clavelina lepadiformis</name>
    <name type="common">Light-bulb sea squirt</name>
    <name type="synonym">Ascidia lepadiformis</name>
    <dbReference type="NCBI Taxonomy" id="159417"/>
    <lineage>
        <taxon>Eukaryota</taxon>
        <taxon>Metazoa</taxon>
        <taxon>Chordata</taxon>
        <taxon>Tunicata</taxon>
        <taxon>Ascidiacea</taxon>
        <taxon>Aplousobranchia</taxon>
        <taxon>Clavelinidae</taxon>
        <taxon>Clavelina</taxon>
    </lineage>
</organism>
<dbReference type="InterPro" id="IPR036277">
    <property type="entry name" value="SMC_hinge_sf"/>
</dbReference>
<feature type="region of interest" description="Disordered" evidence="15">
    <location>
        <begin position="1172"/>
        <end position="1193"/>
    </location>
</feature>
<keyword evidence="6" id="KW-0547">Nucleotide-binding</keyword>
<feature type="compositionally biased region" description="Low complexity" evidence="15">
    <location>
        <begin position="1173"/>
        <end position="1186"/>
    </location>
</feature>
<keyword evidence="8" id="KW-0067">ATP-binding</keyword>
<dbReference type="EMBL" id="CAWYQH010000024">
    <property type="protein sequence ID" value="CAK8676025.1"/>
    <property type="molecule type" value="Genomic_DNA"/>
</dbReference>
<evidence type="ECO:0000256" key="14">
    <source>
        <dbReference type="SAM" id="Coils"/>
    </source>
</evidence>
<feature type="domain" description="SMC hinge" evidence="16">
    <location>
        <begin position="520"/>
        <end position="640"/>
    </location>
</feature>
<evidence type="ECO:0000256" key="6">
    <source>
        <dbReference type="ARBA" id="ARBA00022741"/>
    </source>
</evidence>
<evidence type="ECO:0000256" key="5">
    <source>
        <dbReference type="ARBA" id="ARBA00022618"/>
    </source>
</evidence>
<dbReference type="SMART" id="SM00968">
    <property type="entry name" value="SMC_hinge"/>
    <property type="match status" value="1"/>
</dbReference>
<dbReference type="PIRSF" id="PIRSF005719">
    <property type="entry name" value="SMC"/>
    <property type="match status" value="1"/>
</dbReference>
<dbReference type="InterPro" id="IPR010935">
    <property type="entry name" value="SMC_hinge"/>
</dbReference>
<feature type="coiled-coil region" evidence="14">
    <location>
        <begin position="962"/>
        <end position="1032"/>
    </location>
</feature>
<dbReference type="Pfam" id="PF06470">
    <property type="entry name" value="SMC_hinge"/>
    <property type="match status" value="1"/>
</dbReference>
<dbReference type="Gene3D" id="3.30.70.1620">
    <property type="match status" value="1"/>
</dbReference>
<dbReference type="Gene3D" id="1.20.120.330">
    <property type="entry name" value="Nucleotidyltransferases domain 2"/>
    <property type="match status" value="1"/>
</dbReference>
<evidence type="ECO:0000256" key="2">
    <source>
        <dbReference type="ARBA" id="ARBA00004286"/>
    </source>
</evidence>
<proteinExistence type="inferred from homology"/>
<dbReference type="SUPFAM" id="SSF52540">
    <property type="entry name" value="P-loop containing nucleoside triphosphate hydrolases"/>
    <property type="match status" value="2"/>
</dbReference>
<protein>
    <recommendedName>
        <fullName evidence="13">Structural maintenance of chromosomes protein</fullName>
    </recommendedName>
</protein>
<dbReference type="Pfam" id="PF02463">
    <property type="entry name" value="SMC_N"/>
    <property type="match status" value="1"/>
</dbReference>
<dbReference type="InterPro" id="IPR027417">
    <property type="entry name" value="P-loop_NTPase"/>
</dbReference>
<evidence type="ECO:0000256" key="13">
    <source>
        <dbReference type="PIRNR" id="PIRNR005719"/>
    </source>
</evidence>
<reference evidence="17 18" key="1">
    <citation type="submission" date="2024-02" db="EMBL/GenBank/DDBJ databases">
        <authorList>
            <person name="Daric V."/>
            <person name="Darras S."/>
        </authorList>
    </citation>
    <scope>NUCLEOTIDE SEQUENCE [LARGE SCALE GENOMIC DNA]</scope>
</reference>
<keyword evidence="5" id="KW-0132">Cell division</keyword>
<dbReference type="InterPro" id="IPR024704">
    <property type="entry name" value="SMC"/>
</dbReference>
<evidence type="ECO:0000256" key="3">
    <source>
        <dbReference type="ARBA" id="ARBA00005231"/>
    </source>
</evidence>
<evidence type="ECO:0000256" key="9">
    <source>
        <dbReference type="ARBA" id="ARBA00023054"/>
    </source>
</evidence>
<comment type="similarity">
    <text evidence="3">Belongs to the SMC family. SMC2 subfamily.</text>
</comment>
<comment type="subcellular location">
    <subcellularLocation>
        <location evidence="2">Chromosome</location>
    </subcellularLocation>
    <subcellularLocation>
        <location evidence="1 13">Nucleus</location>
    </subcellularLocation>
</comment>
<dbReference type="Proteomes" id="UP001642483">
    <property type="component" value="Unassembled WGS sequence"/>
</dbReference>
<evidence type="ECO:0000313" key="17">
    <source>
        <dbReference type="EMBL" id="CAK8676025.1"/>
    </source>
</evidence>
<keyword evidence="18" id="KW-1185">Reference proteome</keyword>
<feature type="coiled-coil region" evidence="14">
    <location>
        <begin position="246"/>
        <end position="287"/>
    </location>
</feature>
<keyword evidence="10" id="KW-0226">DNA condensation</keyword>
<feature type="region of interest" description="Disordered" evidence="15">
    <location>
        <begin position="781"/>
        <end position="815"/>
    </location>
</feature>
<name>A0ABP0F8Q5_CLALP</name>
<keyword evidence="12" id="KW-0131">Cell cycle</keyword>
<feature type="compositionally biased region" description="Basic and acidic residues" evidence="15">
    <location>
        <begin position="781"/>
        <end position="795"/>
    </location>
</feature>
<keyword evidence="11 13" id="KW-0539">Nucleus</keyword>
<evidence type="ECO:0000313" key="18">
    <source>
        <dbReference type="Proteomes" id="UP001642483"/>
    </source>
</evidence>
<dbReference type="Gene3D" id="3.40.50.300">
    <property type="entry name" value="P-loop containing nucleotide triphosphate hydrolases"/>
    <property type="match status" value="2"/>
</dbReference>
<keyword evidence="4" id="KW-0158">Chromosome</keyword>
<gene>
    <name evidence="17" type="ORF">CVLEPA_LOCUS5534</name>
</gene>